<gene>
    <name evidence="4" type="ORF">AFERRI_20338</name>
    <name evidence="1" type="ORF">AFERRI_600226</name>
    <name evidence="2" type="ORF">BBC27_07410</name>
    <name evidence="3" type="ORF">H2515_04120</name>
</gene>
<dbReference type="Proteomes" id="UP000093129">
    <property type="component" value="Unassembled WGS sequence"/>
</dbReference>
<evidence type="ECO:0000313" key="5">
    <source>
        <dbReference type="Proteomes" id="UP000093129"/>
    </source>
</evidence>
<dbReference type="EMBL" id="LT841305">
    <property type="protein sequence ID" value="SMH65556.1"/>
    <property type="molecule type" value="Genomic_DNA"/>
</dbReference>
<reference evidence="1" key="2">
    <citation type="submission" date="2014-07" db="EMBL/GenBank/DDBJ databases">
        <title>Initial genome analysis of the psychrotolerant acidophile Acidithiobacillus ferrivorans CF27: insights into iron and sulfur oxidation pathways and into biofilm formation.</title>
        <authorList>
            <person name="Talla E."/>
            <person name="Hedrich S."/>
            <person name="Mangenot S."/>
            <person name="Ji B."/>
            <person name="Johnson D.B."/>
            <person name="Barbe V."/>
            <person name="Bonnefoy V."/>
        </authorList>
    </citation>
    <scope>NUCLEOTIDE SEQUENCE [LARGE SCALE GENOMIC DNA]</scope>
    <source>
        <strain evidence="1">CF27</strain>
    </source>
</reference>
<dbReference type="EMBL" id="CP059488">
    <property type="protein sequence ID" value="QQD73475.1"/>
    <property type="molecule type" value="Genomic_DNA"/>
</dbReference>
<keyword evidence="6" id="KW-1185">Reference proteome</keyword>
<evidence type="ECO:0000313" key="1">
    <source>
        <dbReference type="EMBL" id="CDQ12000.1"/>
    </source>
</evidence>
<dbReference type="Proteomes" id="UP000193925">
    <property type="component" value="Chromosome AFERRI"/>
</dbReference>
<organism evidence="1">
    <name type="scientific">Acidithiobacillus ferrivorans</name>
    <dbReference type="NCBI Taxonomy" id="160808"/>
    <lineage>
        <taxon>Bacteria</taxon>
        <taxon>Pseudomonadati</taxon>
        <taxon>Pseudomonadota</taxon>
        <taxon>Acidithiobacillia</taxon>
        <taxon>Acidithiobacillales</taxon>
        <taxon>Acidithiobacillaceae</taxon>
        <taxon>Acidithiobacillus</taxon>
    </lineage>
</organism>
<evidence type="ECO:0000313" key="6">
    <source>
        <dbReference type="Proteomes" id="UP000193925"/>
    </source>
</evidence>
<dbReference type="RefSeq" id="WP_014029803.1">
    <property type="nucleotide sequence ID" value="NZ_CCCS020000057.1"/>
</dbReference>
<dbReference type="Proteomes" id="UP000595420">
    <property type="component" value="Chromosome"/>
</dbReference>
<reference evidence="3 7" key="5">
    <citation type="submission" date="2020-07" db="EMBL/GenBank/DDBJ databases">
        <title>Complete genome sequence analysis of Acidithiobacillus ferrivorans XJFY6S-08 reveals extreme environmental adaptation to alpine acid mine drainage.</title>
        <authorList>
            <person name="Yan L."/>
            <person name="Ni Y."/>
        </authorList>
    </citation>
    <scope>NUCLEOTIDE SEQUENCE [LARGE SCALE GENOMIC DNA]</scope>
    <source>
        <strain evidence="3 7">XJFY6S-08</strain>
    </source>
</reference>
<protein>
    <submittedName>
        <fullName evidence="1">Uncharacterized protein</fullName>
    </submittedName>
</protein>
<reference evidence="1" key="1">
    <citation type="submission" date="2014-03" db="EMBL/GenBank/DDBJ databases">
        <authorList>
            <person name="Genoscope - CEA"/>
        </authorList>
    </citation>
    <scope>NUCLEOTIDE SEQUENCE [LARGE SCALE GENOMIC DNA]</scope>
    <source>
        <strain evidence="1">CF27</strain>
    </source>
</reference>
<reference evidence="2 5" key="3">
    <citation type="submission" date="2016-07" db="EMBL/GenBank/DDBJ databases">
        <title>Draft genome of a psychrotolerant acidophile Acidithiobacillus ferrivorans strain YL15.</title>
        <authorList>
            <person name="Peng T."/>
            <person name="Ma L."/>
            <person name="Nan M."/>
            <person name="An N."/>
            <person name="Wang M."/>
            <person name="Qiu G."/>
            <person name="Zeng W."/>
        </authorList>
    </citation>
    <scope>NUCLEOTIDE SEQUENCE [LARGE SCALE GENOMIC DNA]</scope>
    <source>
        <strain evidence="2 5">YL15</strain>
    </source>
</reference>
<evidence type="ECO:0000313" key="4">
    <source>
        <dbReference type="EMBL" id="SMH65556.1"/>
    </source>
</evidence>
<reference evidence="4 6" key="4">
    <citation type="submission" date="2017-03" db="EMBL/GenBank/DDBJ databases">
        <authorList>
            <person name="Regsiter A."/>
            <person name="William W."/>
        </authorList>
    </citation>
    <scope>NUCLEOTIDE SEQUENCE [LARGE SCALE GENOMIC DNA]</scope>
    <source>
        <strain evidence="4">PRJEB5721</strain>
    </source>
</reference>
<name>A0A060UUE7_9PROT</name>
<proteinExistence type="predicted"/>
<evidence type="ECO:0000313" key="3">
    <source>
        <dbReference type="EMBL" id="QQD73475.1"/>
    </source>
</evidence>
<sequence length="107" mass="11661">MSTNLIKMVKLNNLQYNANRDPQVYRRVAGHPFRIQAMLEGKGSAQISVTCEGKTLKEASLELPGIFSYEITFKNAGIRIATLTVSAGGQSESHDLLLDTEAHAKVG</sequence>
<dbReference type="EMBL" id="MASQ01000062">
    <property type="protein sequence ID" value="OCB03541.1"/>
    <property type="molecule type" value="Genomic_DNA"/>
</dbReference>
<evidence type="ECO:0000313" key="2">
    <source>
        <dbReference type="EMBL" id="OCB03541.1"/>
    </source>
</evidence>
<dbReference type="AlphaFoldDB" id="A0A060UUE7"/>
<dbReference type="EMBL" id="CCCS020000057">
    <property type="protein sequence ID" value="CDQ12000.1"/>
    <property type="molecule type" value="Genomic_DNA"/>
</dbReference>
<accession>A0A060UUE7</accession>
<dbReference type="OrthoDB" id="5295626at2"/>
<evidence type="ECO:0000313" key="7">
    <source>
        <dbReference type="Proteomes" id="UP000595420"/>
    </source>
</evidence>